<evidence type="ECO:0000313" key="2">
    <source>
        <dbReference type="EMBL" id="KXP14685.1"/>
    </source>
</evidence>
<evidence type="ECO:0000313" key="1">
    <source>
        <dbReference type="EMBL" id="KXO91174.1"/>
    </source>
</evidence>
<evidence type="ECO:0000313" key="4">
    <source>
        <dbReference type="Proteomes" id="UP000070409"/>
    </source>
</evidence>
<protein>
    <recommendedName>
        <fullName evidence="5">Phosphopantetheine adenylyltransferase</fullName>
    </recommendedName>
</protein>
<proteinExistence type="predicted"/>
<sequence>MNTHRLQRTLLAGVGLAHLLPSVAVLSRERVESTYGVAVPDAGTELLLRHRATFFGLLGAALLAGAADTRYRRPALAAGTVSVGSFLALAGSIGAPSPELRRVQRIDVVLLTALGVVAACEVAPRAN</sequence>
<gene>
    <name evidence="2" type="ORF">AXK60_02005</name>
    <name evidence="1" type="ORF">AXK61_06295</name>
</gene>
<reference evidence="3" key="1">
    <citation type="submission" date="2016-02" db="EMBL/GenBank/DDBJ databases">
        <authorList>
            <person name="Wen L."/>
            <person name="He K."/>
            <person name="Yang H."/>
        </authorList>
    </citation>
    <scope>NUCLEOTIDE SEQUENCE [LARGE SCALE GENOMIC DNA]</scope>
    <source>
        <strain evidence="3">JCM 15929</strain>
    </source>
</reference>
<dbReference type="Proteomes" id="UP000070409">
    <property type="component" value="Unassembled WGS sequence"/>
</dbReference>
<reference evidence="1 4" key="3">
    <citation type="submission" date="2016-02" db="EMBL/GenBank/DDBJ databases">
        <authorList>
            <person name="Teng J.L."/>
            <person name="Tang Y."/>
            <person name="Huang Y."/>
            <person name="Guo F."/>
            <person name="Wei W."/>
            <person name="Chen J.H."/>
            <person name="Wong S.Y."/>
            <person name="Lau S.K."/>
            <person name="Woo P.C."/>
        </authorList>
    </citation>
    <scope>NUCLEOTIDE SEQUENCE [LARGE SCALE GENOMIC DNA]</scope>
    <source>
        <strain evidence="1 4">JCM 13375</strain>
    </source>
</reference>
<dbReference type="EMBL" id="LSRE01000044">
    <property type="protein sequence ID" value="KXO91174.1"/>
    <property type="molecule type" value="Genomic_DNA"/>
</dbReference>
<dbReference type="STRING" id="239498.AXK60_02005"/>
<dbReference type="RefSeq" id="WP_068569296.1">
    <property type="nucleotide sequence ID" value="NZ_LSRE01000044.1"/>
</dbReference>
<organism evidence="2 3">
    <name type="scientific">Tsukamurella pseudospumae</name>
    <dbReference type="NCBI Taxonomy" id="239498"/>
    <lineage>
        <taxon>Bacteria</taxon>
        <taxon>Bacillati</taxon>
        <taxon>Actinomycetota</taxon>
        <taxon>Actinomycetes</taxon>
        <taxon>Mycobacteriales</taxon>
        <taxon>Tsukamurellaceae</taxon>
        <taxon>Tsukamurella</taxon>
    </lineage>
</organism>
<accession>A0A138AW66</accession>
<evidence type="ECO:0008006" key="5">
    <source>
        <dbReference type="Google" id="ProtNLM"/>
    </source>
</evidence>
<comment type="caution">
    <text evidence="2">The sequence shown here is derived from an EMBL/GenBank/DDBJ whole genome shotgun (WGS) entry which is preliminary data.</text>
</comment>
<dbReference type="EMBL" id="LSRF01000001">
    <property type="protein sequence ID" value="KXP14685.1"/>
    <property type="molecule type" value="Genomic_DNA"/>
</dbReference>
<name>A0A138AW66_9ACTN</name>
<evidence type="ECO:0000313" key="3">
    <source>
        <dbReference type="Proteomes" id="UP000070258"/>
    </source>
</evidence>
<reference evidence="2" key="2">
    <citation type="submission" date="2016-02" db="EMBL/GenBank/DDBJ databases">
        <authorList>
            <person name="Teng J.L."/>
            <person name="Yang Y."/>
            <person name="Huang Y."/>
            <person name="Guo F."/>
            <person name="Wei W."/>
            <person name="Chen J.H."/>
            <person name="Wong S.Y."/>
            <person name="Lau S.K."/>
            <person name="Woo P.C."/>
        </authorList>
    </citation>
    <scope>NUCLEOTIDE SEQUENCE</scope>
    <source>
        <strain evidence="2">JCM 15929</strain>
    </source>
</reference>
<keyword evidence="4" id="KW-1185">Reference proteome</keyword>
<dbReference type="Proteomes" id="UP000070258">
    <property type="component" value="Unassembled WGS sequence"/>
</dbReference>
<dbReference type="AlphaFoldDB" id="A0A138AW66"/>
<dbReference type="OrthoDB" id="4775431at2"/>